<keyword evidence="15" id="KW-1185">Reference proteome</keyword>
<reference evidence="13 15" key="1">
    <citation type="submission" date="2015-09" db="EMBL/GenBank/DDBJ databases">
        <title>Draft genome sequence of Aliiroseovarius crassostreae CV919-312TSm, the causative agent of Roseovarius Oyster Disease (formerly Juvenile Oyster Disease).</title>
        <authorList>
            <person name="Kessner L."/>
            <person name="Spinard E."/>
            <person name="Nelson D."/>
        </authorList>
    </citation>
    <scope>NUCLEOTIDE SEQUENCE [LARGE SCALE GENOMIC DNA]</scope>
    <source>
        <strain evidence="13 15">CV919-312</strain>
    </source>
</reference>
<protein>
    <submittedName>
        <fullName evidence="13">Protein TolR</fullName>
    </submittedName>
</protein>
<evidence type="ECO:0000256" key="11">
    <source>
        <dbReference type="SAM" id="MobiDB-lite"/>
    </source>
</evidence>
<dbReference type="OrthoDB" id="9798629at2"/>
<dbReference type="EMBL" id="CP080776">
    <property type="protein sequence ID" value="UWP94371.1"/>
    <property type="molecule type" value="Genomic_DNA"/>
</dbReference>
<keyword evidence="8 12" id="KW-0472">Membrane</keyword>
<dbReference type="GO" id="GO:0051301">
    <property type="term" value="P:cell division"/>
    <property type="evidence" value="ECO:0007669"/>
    <property type="project" value="UniProtKB-KW"/>
</dbReference>
<evidence type="ECO:0000313" key="13">
    <source>
        <dbReference type="EMBL" id="KPN63248.1"/>
    </source>
</evidence>
<accession>A0A0P7I2J4</accession>
<keyword evidence="4" id="KW-0997">Cell inner membrane</keyword>
<evidence type="ECO:0000256" key="12">
    <source>
        <dbReference type="SAM" id="Phobius"/>
    </source>
</evidence>
<keyword evidence="6 10" id="KW-0812">Transmembrane</keyword>
<evidence type="ECO:0000256" key="3">
    <source>
        <dbReference type="ARBA" id="ARBA00022475"/>
    </source>
</evidence>
<evidence type="ECO:0000256" key="9">
    <source>
        <dbReference type="ARBA" id="ARBA00023306"/>
    </source>
</evidence>
<keyword evidence="9" id="KW-0131">Cell cycle</keyword>
<evidence type="ECO:0000256" key="4">
    <source>
        <dbReference type="ARBA" id="ARBA00022519"/>
    </source>
</evidence>
<evidence type="ECO:0000256" key="1">
    <source>
        <dbReference type="ARBA" id="ARBA00004162"/>
    </source>
</evidence>
<dbReference type="InterPro" id="IPR003400">
    <property type="entry name" value="ExbD"/>
</dbReference>
<name>A0A0P7I2J4_9RHOB</name>
<dbReference type="PANTHER" id="PTHR30558:SF7">
    <property type="entry name" value="TOL-PAL SYSTEM PROTEIN TOLR"/>
    <property type="match status" value="1"/>
</dbReference>
<feature type="region of interest" description="Disordered" evidence="11">
    <location>
        <begin position="1"/>
        <end position="22"/>
    </location>
</feature>
<dbReference type="InterPro" id="IPR014168">
    <property type="entry name" value="Tol-Pal_TolR"/>
</dbReference>
<dbReference type="PANTHER" id="PTHR30558">
    <property type="entry name" value="EXBD MEMBRANE COMPONENT OF PMF-DRIVEN MACROMOLECULE IMPORT SYSTEM"/>
    <property type="match status" value="1"/>
</dbReference>
<comment type="subcellular location">
    <subcellularLocation>
        <location evidence="1">Cell membrane</location>
        <topology evidence="1">Single-pass membrane protein</topology>
    </subcellularLocation>
    <subcellularLocation>
        <location evidence="10">Cell membrane</location>
        <topology evidence="10">Single-pass type II membrane protein</topology>
    </subcellularLocation>
</comment>
<feature type="compositionally biased region" description="Basic residues" evidence="11">
    <location>
        <begin position="13"/>
        <end position="22"/>
    </location>
</feature>
<sequence length="159" mass="16810">MGAAVNQGGADRRARRGRRRGKHRRMMAEINITPFVDVMLVLLIIFMVAAPLMVVGVPVELPKTAATALPAVEEEPLTVTIDADGRVMLQKTEIAREDLIGKLRAVAAERSDDKVFLRADGAVNWSEIATVMGALNAAGFTSIGMVTDGGGPTLDGQGG</sequence>
<keyword evidence="5" id="KW-0132">Cell division</keyword>
<evidence type="ECO:0000256" key="8">
    <source>
        <dbReference type="ARBA" id="ARBA00023136"/>
    </source>
</evidence>
<dbReference type="Proteomes" id="UP001057991">
    <property type="component" value="Chromosome"/>
</dbReference>
<dbReference type="Proteomes" id="UP000050471">
    <property type="component" value="Unassembled WGS sequence"/>
</dbReference>
<dbReference type="GO" id="GO:0022857">
    <property type="term" value="F:transmembrane transporter activity"/>
    <property type="evidence" value="ECO:0007669"/>
    <property type="project" value="InterPro"/>
</dbReference>
<reference evidence="14" key="2">
    <citation type="submission" date="2021-08" db="EMBL/GenBank/DDBJ databases">
        <authorList>
            <person name="Nwanade C."/>
            <person name="Wang M."/>
            <person name="Masoudi A."/>
            <person name="Yu Z."/>
            <person name="Liu J."/>
        </authorList>
    </citation>
    <scope>NUCLEOTIDE SEQUENCE</scope>
    <source>
        <strain evidence="14">S056</strain>
    </source>
</reference>
<feature type="transmembrane region" description="Helical" evidence="12">
    <location>
        <begin position="28"/>
        <end position="54"/>
    </location>
</feature>
<evidence type="ECO:0000256" key="5">
    <source>
        <dbReference type="ARBA" id="ARBA00022618"/>
    </source>
</evidence>
<dbReference type="EMBL" id="LKBA01000006">
    <property type="protein sequence ID" value="KPN63248.1"/>
    <property type="molecule type" value="Genomic_DNA"/>
</dbReference>
<proteinExistence type="inferred from homology"/>
<organism evidence="13 15">
    <name type="scientific">Aliiroseovarius crassostreae</name>
    <dbReference type="NCBI Taxonomy" id="154981"/>
    <lineage>
        <taxon>Bacteria</taxon>
        <taxon>Pseudomonadati</taxon>
        <taxon>Pseudomonadota</taxon>
        <taxon>Alphaproteobacteria</taxon>
        <taxon>Rhodobacterales</taxon>
        <taxon>Paracoccaceae</taxon>
        <taxon>Aliiroseovarius</taxon>
    </lineage>
</organism>
<evidence type="ECO:0000313" key="14">
    <source>
        <dbReference type="EMBL" id="UWP94371.1"/>
    </source>
</evidence>
<keyword evidence="3" id="KW-1003">Cell membrane</keyword>
<evidence type="ECO:0000256" key="10">
    <source>
        <dbReference type="RuleBase" id="RU003879"/>
    </source>
</evidence>
<keyword evidence="10" id="KW-0653">Protein transport</keyword>
<evidence type="ECO:0000256" key="2">
    <source>
        <dbReference type="ARBA" id="ARBA00005811"/>
    </source>
</evidence>
<dbReference type="RefSeq" id="WP_055189415.1">
    <property type="nucleotide sequence ID" value="NZ_CP080772.1"/>
</dbReference>
<dbReference type="STRING" id="154981.AKJ29_11170"/>
<dbReference type="Pfam" id="PF02472">
    <property type="entry name" value="ExbD"/>
    <property type="match status" value="1"/>
</dbReference>
<dbReference type="AlphaFoldDB" id="A0A0P7I2J4"/>
<dbReference type="GO" id="GO:0005886">
    <property type="term" value="C:plasma membrane"/>
    <property type="evidence" value="ECO:0007669"/>
    <property type="project" value="UniProtKB-SubCell"/>
</dbReference>
<dbReference type="Gene3D" id="3.30.420.270">
    <property type="match status" value="1"/>
</dbReference>
<dbReference type="GO" id="GO:0015031">
    <property type="term" value="P:protein transport"/>
    <property type="evidence" value="ECO:0007669"/>
    <property type="project" value="UniProtKB-KW"/>
</dbReference>
<evidence type="ECO:0000256" key="7">
    <source>
        <dbReference type="ARBA" id="ARBA00022989"/>
    </source>
</evidence>
<comment type="similarity">
    <text evidence="2 10">Belongs to the ExbD/TolR family.</text>
</comment>
<gene>
    <name evidence="14" type="primary">tolR</name>
    <name evidence="13" type="ORF">AKJ29_11170</name>
    <name evidence="14" type="ORF">K3X48_08935</name>
</gene>
<evidence type="ECO:0000313" key="15">
    <source>
        <dbReference type="Proteomes" id="UP000050471"/>
    </source>
</evidence>
<dbReference type="NCBIfam" id="TIGR02801">
    <property type="entry name" value="tolR"/>
    <property type="match status" value="1"/>
</dbReference>
<keyword evidence="10" id="KW-0813">Transport</keyword>
<dbReference type="GeneID" id="75103408"/>
<evidence type="ECO:0000256" key="6">
    <source>
        <dbReference type="ARBA" id="ARBA00022692"/>
    </source>
</evidence>
<keyword evidence="7 12" id="KW-1133">Transmembrane helix</keyword>